<sequence length="232" mass="24902">MGRAAALLGLLLAWYLAAPHVGGLALWPSILLIAIVLMPAVFLLVWLASPLWDTPRLWAVAIALGVLTLAFTEAGFDTGANFTKIGAMTCAGWWFLGFFEELSWVVLVALLIPWVDAYSVWRGPTHAITSGGHEHVFTSLSIAFVVPGGGSARLGLPDLLFFAVFLGATLRFRLRPGVTWIALVAALGFTVIAAHLWTVDGLPALPGLAIAFLVPNADLIWRRMRPTSFSAS</sequence>
<feature type="transmembrane region" description="Helical" evidence="1">
    <location>
        <begin position="57"/>
        <end position="76"/>
    </location>
</feature>
<evidence type="ECO:0000256" key="1">
    <source>
        <dbReference type="SAM" id="Phobius"/>
    </source>
</evidence>
<keyword evidence="1" id="KW-1133">Transmembrane helix</keyword>
<feature type="transmembrane region" description="Helical" evidence="1">
    <location>
        <begin position="29"/>
        <end position="48"/>
    </location>
</feature>
<feature type="transmembrane region" description="Helical" evidence="1">
    <location>
        <begin position="178"/>
        <end position="198"/>
    </location>
</feature>
<gene>
    <name evidence="2" type="ORF">UFOPK2399_01412</name>
</gene>
<dbReference type="EMBL" id="CAEZXP010000004">
    <property type="protein sequence ID" value="CAB4701837.1"/>
    <property type="molecule type" value="Genomic_DNA"/>
</dbReference>
<accession>A0A6J6PSV3</accession>
<name>A0A6J6PSV3_9ZZZZ</name>
<proteinExistence type="predicted"/>
<evidence type="ECO:0000313" key="2">
    <source>
        <dbReference type="EMBL" id="CAB4701837.1"/>
    </source>
</evidence>
<reference evidence="2" key="1">
    <citation type="submission" date="2020-05" db="EMBL/GenBank/DDBJ databases">
        <authorList>
            <person name="Chiriac C."/>
            <person name="Salcher M."/>
            <person name="Ghai R."/>
            <person name="Kavagutti S V."/>
        </authorList>
    </citation>
    <scope>NUCLEOTIDE SEQUENCE</scope>
</reference>
<protein>
    <submittedName>
        <fullName evidence="2">Unannotated protein</fullName>
    </submittedName>
</protein>
<keyword evidence="1" id="KW-0472">Membrane</keyword>
<organism evidence="2">
    <name type="scientific">freshwater metagenome</name>
    <dbReference type="NCBI Taxonomy" id="449393"/>
    <lineage>
        <taxon>unclassified sequences</taxon>
        <taxon>metagenomes</taxon>
        <taxon>ecological metagenomes</taxon>
    </lineage>
</organism>
<dbReference type="AlphaFoldDB" id="A0A6J6PSV3"/>
<keyword evidence="1" id="KW-0812">Transmembrane</keyword>